<accession>B7K9X4</accession>
<dbReference type="RefSeq" id="WP_015954930.1">
    <property type="nucleotide sequence ID" value="NC_011729.1"/>
</dbReference>
<evidence type="ECO:0000313" key="1">
    <source>
        <dbReference type="EMBL" id="ACK71330.1"/>
    </source>
</evidence>
<dbReference type="Proteomes" id="UP000002384">
    <property type="component" value="Chromosome"/>
</dbReference>
<reference evidence="2" key="1">
    <citation type="journal article" date="2011" name="MBio">
        <title>Novel metabolic attributes of the genus Cyanothece, comprising a group of unicellular nitrogen-fixing Cyanobacteria.</title>
        <authorList>
            <person name="Bandyopadhyay A."/>
            <person name="Elvitigala T."/>
            <person name="Welsh E."/>
            <person name="Stockel J."/>
            <person name="Liberton M."/>
            <person name="Min H."/>
            <person name="Sherman L.A."/>
            <person name="Pakrasi H.B."/>
        </authorList>
    </citation>
    <scope>NUCLEOTIDE SEQUENCE [LARGE SCALE GENOMIC DNA]</scope>
    <source>
        <strain evidence="2">PCC 7424</strain>
    </source>
</reference>
<dbReference type="HOGENOM" id="CLU_2000128_0_0_3"/>
<gene>
    <name evidence="1" type="ordered locus">PCC7424_2926</name>
</gene>
<evidence type="ECO:0000313" key="2">
    <source>
        <dbReference type="Proteomes" id="UP000002384"/>
    </source>
</evidence>
<keyword evidence="2" id="KW-1185">Reference proteome</keyword>
<dbReference type="AlphaFoldDB" id="B7K9X4"/>
<proteinExistence type="predicted"/>
<dbReference type="KEGG" id="cyc:PCC7424_2926"/>
<sequence>MGEVELPKQINLNSDKKTLEAILISGDQLSNYEVKDFYEKMTHGDDSLPGAFWKVFRINKNGCFYEAICLFFQDKLNNSIKHDTTFLFPVKTNKKSYFLVRDNEELEATLLAAMLCQLKNRHLS</sequence>
<dbReference type="EMBL" id="CP001291">
    <property type="protein sequence ID" value="ACK71330.1"/>
    <property type="molecule type" value="Genomic_DNA"/>
</dbReference>
<name>B7K9X4_GLOC7</name>
<organism evidence="1 2">
    <name type="scientific">Gloeothece citriformis (strain PCC 7424)</name>
    <name type="common">Cyanothece sp. (strain PCC 7424)</name>
    <dbReference type="NCBI Taxonomy" id="65393"/>
    <lineage>
        <taxon>Bacteria</taxon>
        <taxon>Bacillati</taxon>
        <taxon>Cyanobacteriota</taxon>
        <taxon>Cyanophyceae</taxon>
        <taxon>Oscillatoriophycideae</taxon>
        <taxon>Chroococcales</taxon>
        <taxon>Aphanothecaceae</taxon>
        <taxon>Gloeothece</taxon>
        <taxon>Gloeothece citriformis</taxon>
    </lineage>
</organism>
<protein>
    <submittedName>
        <fullName evidence="1">Uncharacterized protein</fullName>
    </submittedName>
</protein>